<dbReference type="Proteomes" id="UP000228921">
    <property type="component" value="Unassembled WGS sequence"/>
</dbReference>
<keyword evidence="2" id="KW-0472">Membrane</keyword>
<feature type="transmembrane region" description="Helical" evidence="2">
    <location>
        <begin position="221"/>
        <end position="251"/>
    </location>
</feature>
<feature type="transmembrane region" description="Helical" evidence="2">
    <location>
        <begin position="386"/>
        <end position="406"/>
    </location>
</feature>
<evidence type="ECO:0000313" key="3">
    <source>
        <dbReference type="EMBL" id="PJF32185.1"/>
    </source>
</evidence>
<feature type="transmembrane region" description="Helical" evidence="2">
    <location>
        <begin position="289"/>
        <end position="310"/>
    </location>
</feature>
<protein>
    <submittedName>
        <fullName evidence="3">Uncharacterized protein</fullName>
    </submittedName>
</protein>
<feature type="transmembrane region" description="Helical" evidence="2">
    <location>
        <begin position="356"/>
        <end position="374"/>
    </location>
</feature>
<evidence type="ECO:0000313" key="4">
    <source>
        <dbReference type="Proteomes" id="UP000228921"/>
    </source>
</evidence>
<dbReference type="EMBL" id="PGTK01000001">
    <property type="protein sequence ID" value="PJF32185.1"/>
    <property type="molecule type" value="Genomic_DNA"/>
</dbReference>
<gene>
    <name evidence="3" type="ORF">CUN51_00725</name>
</gene>
<dbReference type="InterPro" id="IPR011989">
    <property type="entry name" value="ARM-like"/>
</dbReference>
<accession>A0A2M8P3R4</accession>
<feature type="compositionally biased region" description="Low complexity" evidence="1">
    <location>
        <begin position="73"/>
        <end position="90"/>
    </location>
</feature>
<feature type="transmembrane region" description="Helical" evidence="2">
    <location>
        <begin position="322"/>
        <end position="344"/>
    </location>
</feature>
<keyword evidence="2" id="KW-1133">Transmembrane helix</keyword>
<dbReference type="InterPro" id="IPR004155">
    <property type="entry name" value="PBS_lyase_HEAT"/>
</dbReference>
<dbReference type="Gene3D" id="1.25.10.10">
    <property type="entry name" value="Leucine-rich Repeat Variant"/>
    <property type="match status" value="1"/>
</dbReference>
<dbReference type="AlphaFoldDB" id="A0A2M8P3R4"/>
<evidence type="ECO:0000256" key="1">
    <source>
        <dbReference type="SAM" id="MobiDB-lite"/>
    </source>
</evidence>
<comment type="caution">
    <text evidence="3">The sequence shown here is derived from an EMBL/GenBank/DDBJ whole genome shotgun (WGS) entry which is preliminary data.</text>
</comment>
<feature type="region of interest" description="Disordered" evidence="1">
    <location>
        <begin position="66"/>
        <end position="98"/>
    </location>
</feature>
<proteinExistence type="predicted"/>
<organism evidence="3 4">
    <name type="scientific">Candidatus Thermofonsia Clade 1 bacterium</name>
    <dbReference type="NCBI Taxonomy" id="2364210"/>
    <lineage>
        <taxon>Bacteria</taxon>
        <taxon>Bacillati</taxon>
        <taxon>Chloroflexota</taxon>
        <taxon>Candidatus Thermofontia</taxon>
        <taxon>Candidatus Thermofonsia Clade 1</taxon>
    </lineage>
</organism>
<sequence length="408" mass="44441">MVEQYLEQLNSLDAAQRREAIIQLGKLGDPRALPHLAQRYKVEPDAALRNLILKAGKHIQQATVERQQRSQIPVSVPASAPSVPVQPARSPLEDLPDPEPELFETLPNERPSRSAIAVIEKPERALKPALEPQPKRVTERDRQRAKEFLDRAYGYRANGEMARATLMLAQALRTDPDLKHQPGVEGLALDLVGGDGKNSIGLVLEAAQQVKIKAPAFDRELIDVVIAAAVLFVMIVIFSVATFYGLTILILQITSTILGETIDTVALQSELASYTFQVVLPESARNTSVTLLSTVFNLMIVYWVGTWMGGTGSVVRYLKVMLGLYVIFYLLLSLGLGMLVYSVFNPSLAETLPTAGLLTITGAVLSFLVGQVYLTSRVHEFNIVNAMVSVIAGGIIAGLITTILGIPL</sequence>
<dbReference type="Pfam" id="PF03130">
    <property type="entry name" value="HEAT_PBS"/>
    <property type="match status" value="1"/>
</dbReference>
<keyword evidence="2" id="KW-0812">Transmembrane</keyword>
<evidence type="ECO:0000256" key="2">
    <source>
        <dbReference type="SAM" id="Phobius"/>
    </source>
</evidence>
<name>A0A2M8P3R4_9CHLR</name>
<reference evidence="3 4" key="1">
    <citation type="submission" date="2017-11" db="EMBL/GenBank/DDBJ databases">
        <title>Evolution of Phototrophy in the Chloroflexi Phylum Driven by Horizontal Gene Transfer.</title>
        <authorList>
            <person name="Ward L.M."/>
            <person name="Hemp J."/>
            <person name="Shih P.M."/>
            <person name="Mcglynn S.E."/>
            <person name="Fischer W."/>
        </authorList>
    </citation>
    <scope>NUCLEOTIDE SEQUENCE [LARGE SCALE GENOMIC DNA]</scope>
    <source>
        <strain evidence="3">CP2_2F</strain>
    </source>
</reference>